<dbReference type="HOGENOM" id="CLU_3107569_0_0_1"/>
<protein>
    <submittedName>
        <fullName evidence="1">Uncharacterized protein</fullName>
    </submittedName>
</protein>
<proteinExistence type="predicted"/>
<name>U9TMA8_RHIID</name>
<reference evidence="1" key="1">
    <citation type="submission" date="2013-07" db="EMBL/GenBank/DDBJ databases">
        <title>The genome of an arbuscular mycorrhizal fungus provides insights into the evolution of the oldest plant symbiosis.</title>
        <authorList>
            <consortium name="DOE Joint Genome Institute"/>
            <person name="Tisserant E."/>
            <person name="Malbreil M."/>
            <person name="Kuo A."/>
            <person name="Kohler A."/>
            <person name="Symeonidi A."/>
            <person name="Balestrini R."/>
            <person name="Charron P."/>
            <person name="Duensing N."/>
            <person name="Frei-dit-Frey N."/>
            <person name="Gianinazzi-Pearson V."/>
            <person name="Gilbert B."/>
            <person name="Handa Y."/>
            <person name="Hijri M."/>
            <person name="Kaul R."/>
            <person name="Kawaguchi M."/>
            <person name="Krajinski F."/>
            <person name="Lammers P."/>
            <person name="Lapierre D."/>
            <person name="Masclaux F.G."/>
            <person name="Murat C."/>
            <person name="Morin E."/>
            <person name="Ndikumana S."/>
            <person name="Pagni M."/>
            <person name="Petitpierre D."/>
            <person name="Requena N."/>
            <person name="Rosikiewicz P."/>
            <person name="Riley R."/>
            <person name="Saito K."/>
            <person name="San Clemente H."/>
            <person name="Shapiro H."/>
            <person name="van Tuinen D."/>
            <person name="Becard G."/>
            <person name="Bonfante P."/>
            <person name="Paszkowski U."/>
            <person name="Shachar-Hill Y."/>
            <person name="Young J.P."/>
            <person name="Sanders I.R."/>
            <person name="Henrissat B."/>
            <person name="Rensing S.A."/>
            <person name="Grigoriev I.V."/>
            <person name="Corradi N."/>
            <person name="Roux C."/>
            <person name="Martin F."/>
        </authorList>
    </citation>
    <scope>NUCLEOTIDE SEQUENCE</scope>
    <source>
        <strain evidence="1">DAOM 197198</strain>
    </source>
</reference>
<accession>U9TMA8</accession>
<dbReference type="EMBL" id="KI289059">
    <property type="protein sequence ID" value="ESA08552.1"/>
    <property type="molecule type" value="Genomic_DNA"/>
</dbReference>
<organism evidence="1">
    <name type="scientific">Rhizophagus irregularis (strain DAOM 181602 / DAOM 197198 / MUCL 43194)</name>
    <name type="common">Arbuscular mycorrhizal fungus</name>
    <name type="synonym">Glomus intraradices</name>
    <dbReference type="NCBI Taxonomy" id="747089"/>
    <lineage>
        <taxon>Eukaryota</taxon>
        <taxon>Fungi</taxon>
        <taxon>Fungi incertae sedis</taxon>
        <taxon>Mucoromycota</taxon>
        <taxon>Glomeromycotina</taxon>
        <taxon>Glomeromycetes</taxon>
        <taxon>Glomerales</taxon>
        <taxon>Glomeraceae</taxon>
        <taxon>Rhizophagus</taxon>
    </lineage>
</organism>
<gene>
    <name evidence="1" type="ORF">GLOINDRAFT_31567</name>
</gene>
<sequence length="51" mass="5688">MLKLTQGGTVSKNNGDHTKINFKFETRNVIQKILGSKNNPSFNCPIKVKTP</sequence>
<dbReference type="AlphaFoldDB" id="U9TMA8"/>
<evidence type="ECO:0000313" key="1">
    <source>
        <dbReference type="EMBL" id="ESA08552.1"/>
    </source>
</evidence>